<gene>
    <name evidence="2" type="ORF">LEUCIP111803_01252</name>
</gene>
<evidence type="ECO:0000259" key="1">
    <source>
        <dbReference type="PROSITE" id="PS51819"/>
    </source>
</evidence>
<dbReference type="Proteomes" id="UP000693892">
    <property type="component" value="Unassembled WGS sequence"/>
</dbReference>
<dbReference type="RefSeq" id="WP_218114860.1">
    <property type="nucleotide sequence ID" value="NZ_CAJVAP010000011.1"/>
</dbReference>
<proteinExistence type="predicted"/>
<dbReference type="PANTHER" id="PTHR36503">
    <property type="entry name" value="BLR2520 PROTEIN"/>
    <property type="match status" value="1"/>
</dbReference>
<keyword evidence="3" id="KW-1185">Reference proteome</keyword>
<evidence type="ECO:0000313" key="2">
    <source>
        <dbReference type="EMBL" id="CAG7609880.1"/>
    </source>
</evidence>
<sequence length="135" mass="14922">MDQRISFITLAVENVPRSRRFYVDGLEWEPMFEDGDVIMLPVGEHLLLSLWSVEGFTAEIGEAPVRGIAPIALAHNCATEEEVDRVLSLAASLGANTHPAVRRDWGGYSGYFSDPDGFRWEIAMNPGPTGDYVLP</sequence>
<evidence type="ECO:0000313" key="3">
    <source>
        <dbReference type="Proteomes" id="UP000693892"/>
    </source>
</evidence>
<protein>
    <recommendedName>
        <fullName evidence="1">VOC domain-containing protein</fullName>
    </recommendedName>
</protein>
<dbReference type="Pfam" id="PF00903">
    <property type="entry name" value="Glyoxalase"/>
    <property type="match status" value="1"/>
</dbReference>
<dbReference type="AlphaFoldDB" id="A0A916NHG8"/>
<dbReference type="EMBL" id="CAJVAP010000011">
    <property type="protein sequence ID" value="CAG7609880.1"/>
    <property type="molecule type" value="Genomic_DNA"/>
</dbReference>
<comment type="caution">
    <text evidence="2">The sequence shown here is derived from an EMBL/GenBank/DDBJ whole genome shotgun (WGS) entry which is preliminary data.</text>
</comment>
<dbReference type="InterPro" id="IPR004360">
    <property type="entry name" value="Glyas_Fos-R_dOase_dom"/>
</dbReference>
<dbReference type="InterPro" id="IPR037523">
    <property type="entry name" value="VOC_core"/>
</dbReference>
<accession>A0A916NHG8</accession>
<reference evidence="2" key="1">
    <citation type="submission" date="2021-06" db="EMBL/GenBank/DDBJ databases">
        <authorList>
            <person name="Criscuolo A."/>
        </authorList>
    </citation>
    <scope>NUCLEOTIDE SEQUENCE</scope>
    <source>
        <strain evidence="2">CIP111803</strain>
    </source>
</reference>
<dbReference type="PROSITE" id="PS51819">
    <property type="entry name" value="VOC"/>
    <property type="match status" value="1"/>
</dbReference>
<feature type="domain" description="VOC" evidence="1">
    <location>
        <begin position="4"/>
        <end position="125"/>
    </location>
</feature>
<organism evidence="2 3">
    <name type="scientific">Leucobacter soli</name>
    <dbReference type="NCBI Taxonomy" id="2812850"/>
    <lineage>
        <taxon>Bacteria</taxon>
        <taxon>Bacillati</taxon>
        <taxon>Actinomycetota</taxon>
        <taxon>Actinomycetes</taxon>
        <taxon>Micrococcales</taxon>
        <taxon>Microbacteriaceae</taxon>
        <taxon>Leucobacter</taxon>
    </lineage>
</organism>
<dbReference type="PANTHER" id="PTHR36503:SF1">
    <property type="entry name" value="BLR2520 PROTEIN"/>
    <property type="match status" value="1"/>
</dbReference>
<name>A0A916NHG8_9MICO</name>